<protein>
    <submittedName>
        <fullName evidence="3">NAD-dependent epimerase/dehydratase family protein</fullName>
    </submittedName>
</protein>
<organism evidence="3 4">
    <name type="scientific">Paenibacillus piri</name>
    <dbReference type="NCBI Taxonomy" id="2547395"/>
    <lineage>
        <taxon>Bacteria</taxon>
        <taxon>Bacillati</taxon>
        <taxon>Bacillota</taxon>
        <taxon>Bacilli</taxon>
        <taxon>Bacillales</taxon>
        <taxon>Paenibacillaceae</taxon>
        <taxon>Paenibacillus</taxon>
    </lineage>
</organism>
<dbReference type="RefSeq" id="WP_133230418.1">
    <property type="nucleotide sequence ID" value="NZ_SMRT01000008.1"/>
</dbReference>
<dbReference type="Gene3D" id="3.40.50.720">
    <property type="entry name" value="NAD(P)-binding Rossmann-like Domain"/>
    <property type="match status" value="1"/>
</dbReference>
<evidence type="ECO:0000259" key="2">
    <source>
        <dbReference type="Pfam" id="PF01370"/>
    </source>
</evidence>
<feature type="domain" description="NAD-dependent epimerase/dehydratase" evidence="2">
    <location>
        <begin position="4"/>
        <end position="232"/>
    </location>
</feature>
<evidence type="ECO:0000313" key="4">
    <source>
        <dbReference type="Proteomes" id="UP000295636"/>
    </source>
</evidence>
<name>A0A4R5KMS5_9BACL</name>
<comment type="caution">
    <text evidence="3">The sequence shown here is derived from an EMBL/GenBank/DDBJ whole genome shotgun (WGS) entry which is preliminary data.</text>
</comment>
<dbReference type="AlphaFoldDB" id="A0A4R5KMS5"/>
<gene>
    <name evidence="3" type="ORF">E1757_17585</name>
</gene>
<proteinExistence type="inferred from homology"/>
<dbReference type="OrthoDB" id="9771073at2"/>
<sequence length="306" mass="34497">MNCIVFGGGGFIGSHICDELLSQDNKVRAFGRTRSNYLSRDVEWYQGDFCKASDVENALDEMEVIFHVISTTIPQTSNESPDKDIESNVISTLRMLEIARIKKIKKVIFISSGGTVYGIPENIPINEKHVTNPISSYGVHKLTIEKYLMLYFYLYGLDYAILRVSNPYGIRQPIIGSQGAIGIFINKALNREVIEIWGDGSVVRDYIYVTDVAKAASLVVNNNSSLKIFNIGSGEGKSLLQIIQYIEKQLDIKLKVNFKNERKLDVPKNILDINLALNILSWKPSISFEEGINKTIDFMKVEMLQK</sequence>
<comment type="similarity">
    <text evidence="1">Belongs to the NAD(P)-dependent epimerase/dehydratase family.</text>
</comment>
<dbReference type="SUPFAM" id="SSF51735">
    <property type="entry name" value="NAD(P)-binding Rossmann-fold domains"/>
    <property type="match status" value="1"/>
</dbReference>
<dbReference type="EMBL" id="SMRT01000008">
    <property type="protein sequence ID" value="TDF96208.1"/>
    <property type="molecule type" value="Genomic_DNA"/>
</dbReference>
<dbReference type="InterPro" id="IPR001509">
    <property type="entry name" value="Epimerase_deHydtase"/>
</dbReference>
<evidence type="ECO:0000256" key="1">
    <source>
        <dbReference type="ARBA" id="ARBA00007637"/>
    </source>
</evidence>
<dbReference type="InterPro" id="IPR036291">
    <property type="entry name" value="NAD(P)-bd_dom_sf"/>
</dbReference>
<dbReference type="PANTHER" id="PTHR43000">
    <property type="entry name" value="DTDP-D-GLUCOSE 4,6-DEHYDRATASE-RELATED"/>
    <property type="match status" value="1"/>
</dbReference>
<dbReference type="Pfam" id="PF01370">
    <property type="entry name" value="Epimerase"/>
    <property type="match status" value="1"/>
</dbReference>
<dbReference type="Proteomes" id="UP000295636">
    <property type="component" value="Unassembled WGS sequence"/>
</dbReference>
<reference evidence="3 4" key="1">
    <citation type="submission" date="2019-03" db="EMBL/GenBank/DDBJ databases">
        <title>This is whole genome sequence of Paenibacillus sp MS74 strain.</title>
        <authorList>
            <person name="Trinh H.N."/>
        </authorList>
    </citation>
    <scope>NUCLEOTIDE SEQUENCE [LARGE SCALE GENOMIC DNA]</scope>
    <source>
        <strain evidence="3 4">MS74</strain>
    </source>
</reference>
<keyword evidence="4" id="KW-1185">Reference proteome</keyword>
<accession>A0A4R5KMS5</accession>
<dbReference type="Gene3D" id="3.90.25.10">
    <property type="entry name" value="UDP-galactose 4-epimerase, domain 1"/>
    <property type="match status" value="1"/>
</dbReference>
<evidence type="ECO:0000313" key="3">
    <source>
        <dbReference type="EMBL" id="TDF96208.1"/>
    </source>
</evidence>